<evidence type="ECO:0000259" key="3">
    <source>
        <dbReference type="Pfam" id="PF00501"/>
    </source>
</evidence>
<dbReference type="InterPro" id="IPR032387">
    <property type="entry name" value="ACAS_N"/>
</dbReference>
<dbReference type="InterPro" id="IPR042099">
    <property type="entry name" value="ANL_N_sf"/>
</dbReference>
<evidence type="ECO:0000313" key="6">
    <source>
        <dbReference type="Proteomes" id="UP001162031"/>
    </source>
</evidence>
<dbReference type="GO" id="GO:0006085">
    <property type="term" value="P:acetyl-CoA biosynthetic process"/>
    <property type="evidence" value="ECO:0007669"/>
    <property type="project" value="TreeGrafter"/>
</dbReference>
<comment type="caution">
    <text evidence="5">The sequence shown here is derived from an EMBL/GenBank/DDBJ whole genome shotgun (WGS) entry which is preliminary data.</text>
</comment>
<dbReference type="SUPFAM" id="SSF56801">
    <property type="entry name" value="Acetyl-CoA synthetase-like"/>
    <property type="match status" value="1"/>
</dbReference>
<dbReference type="Pfam" id="PF16177">
    <property type="entry name" value="ACAS_N"/>
    <property type="match status" value="1"/>
</dbReference>
<dbReference type="EC" id="6.2.1.1" evidence="2"/>
<evidence type="ECO:0000256" key="2">
    <source>
        <dbReference type="ARBA" id="ARBA00013275"/>
    </source>
</evidence>
<feature type="domain" description="AMP-dependent synthetase/ligase" evidence="3">
    <location>
        <begin position="56"/>
        <end position="133"/>
    </location>
</feature>
<dbReference type="InterPro" id="IPR000873">
    <property type="entry name" value="AMP-dep_synth/lig_dom"/>
</dbReference>
<dbReference type="PANTHER" id="PTHR24095">
    <property type="entry name" value="ACETYL-COENZYME A SYNTHETASE"/>
    <property type="match status" value="1"/>
</dbReference>
<organism evidence="5 6">
    <name type="scientific">Hyaloperonospora brassicae</name>
    <name type="common">Brassica downy mildew</name>
    <name type="synonym">Peronospora brassicae</name>
    <dbReference type="NCBI Taxonomy" id="162125"/>
    <lineage>
        <taxon>Eukaryota</taxon>
        <taxon>Sar</taxon>
        <taxon>Stramenopiles</taxon>
        <taxon>Oomycota</taxon>
        <taxon>Peronosporomycetes</taxon>
        <taxon>Peronosporales</taxon>
        <taxon>Peronosporaceae</taxon>
        <taxon>Hyaloperonospora</taxon>
    </lineage>
</organism>
<comment type="similarity">
    <text evidence="1">Belongs to the ATP-dependent AMP-binding enzyme family.</text>
</comment>
<sequence>MYTRSIEDPEQFWGELARANLDWFRDFDQTVTGAIGKGDMAWFLNGQTNVSVNCIDRHVKTHADKVAIIWEADEVGQGRKITYAELLEETCRVANAMKHAGVKKGDTVAIYMPMIPEIAFVMLACTRIGAVHSATT</sequence>
<dbReference type="Pfam" id="PF00501">
    <property type="entry name" value="AMP-binding"/>
    <property type="match status" value="1"/>
</dbReference>
<dbReference type="Gene3D" id="3.40.50.12780">
    <property type="entry name" value="N-terminal domain of ligase-like"/>
    <property type="match status" value="1"/>
</dbReference>
<evidence type="ECO:0000259" key="4">
    <source>
        <dbReference type="Pfam" id="PF16177"/>
    </source>
</evidence>
<feature type="domain" description="Acetyl-coenzyme A synthetase N-terminal" evidence="4">
    <location>
        <begin position="1"/>
        <end position="54"/>
    </location>
</feature>
<proteinExistence type="inferred from homology"/>
<evidence type="ECO:0000256" key="1">
    <source>
        <dbReference type="ARBA" id="ARBA00006432"/>
    </source>
</evidence>
<evidence type="ECO:0000313" key="5">
    <source>
        <dbReference type="EMBL" id="CAI5735995.1"/>
    </source>
</evidence>
<gene>
    <name evidence="5" type="ORF">HBR001_LOCUS6676</name>
</gene>
<protein>
    <recommendedName>
        <fullName evidence="2">acetate--CoA ligase</fullName>
        <ecNumber evidence="2">6.2.1.1</ecNumber>
    </recommendedName>
</protein>
<dbReference type="AlphaFoldDB" id="A0AAV0UGB0"/>
<dbReference type="GO" id="GO:0003987">
    <property type="term" value="F:acetate-CoA ligase activity"/>
    <property type="evidence" value="ECO:0007669"/>
    <property type="project" value="UniProtKB-EC"/>
</dbReference>
<dbReference type="Proteomes" id="UP001162031">
    <property type="component" value="Unassembled WGS sequence"/>
</dbReference>
<name>A0AAV0UGB0_HYABA</name>
<dbReference type="EMBL" id="CANTFL010001296">
    <property type="protein sequence ID" value="CAI5735995.1"/>
    <property type="molecule type" value="Genomic_DNA"/>
</dbReference>
<accession>A0AAV0UGB0</accession>
<dbReference type="PANTHER" id="PTHR24095:SF14">
    <property type="entry name" value="ACETYL-COENZYME A SYNTHETASE 1"/>
    <property type="match status" value="1"/>
</dbReference>
<keyword evidence="6" id="KW-1185">Reference proteome</keyword>
<reference evidence="5" key="1">
    <citation type="submission" date="2022-12" db="EMBL/GenBank/DDBJ databases">
        <authorList>
            <person name="Webb A."/>
        </authorList>
    </citation>
    <scope>NUCLEOTIDE SEQUENCE</scope>
    <source>
        <strain evidence="5">Hp1</strain>
    </source>
</reference>